<sequence length="368" mass="41185">MAMKGYLTCGSSSCCQSADLPNLKSHFRRIDETKMIVKKWCLFFHLIGVLQIISGQICLPPGPACFGAACCGCPNMFYDAHDQTFKLPYAMLGKADCLDNSCLNQANQFYPPGSCERERYDAYTQPEENYGGVDLVFDINTSRTTSPSHKDDIEMLGGVVPREFMKRLVRQLRIGPVFSADGSERLVKNSKVGALCFFGNLTMHFGFTDFENIASLEYGITNMDLKPKKKAKPHKSFDKIREDYFGNSPYSPYGREFNRNLVLVFDDGVYSRQGTIGADNKFVASLDALKEVAEIFVVGVTHYSDKSKSYENARENWLKMASKPENIITAGAGELLATDTSDLMIDYLVFKTLQLFPKVLVDKPDYSA</sequence>
<dbReference type="Gene3D" id="3.40.50.410">
    <property type="entry name" value="von Willebrand factor, type A domain"/>
    <property type="match status" value="1"/>
</dbReference>
<dbReference type="InterPro" id="IPR002035">
    <property type="entry name" value="VWF_A"/>
</dbReference>
<protein>
    <submittedName>
        <fullName evidence="1">Uncharacterized protein</fullName>
    </submittedName>
</protein>
<gene>
    <name evidence="1" type="ORF">OFUS_LOCUS8895</name>
</gene>
<keyword evidence="2" id="KW-1185">Reference proteome</keyword>
<dbReference type="SUPFAM" id="SSF53300">
    <property type="entry name" value="vWA-like"/>
    <property type="match status" value="1"/>
</dbReference>
<reference evidence="1" key="1">
    <citation type="submission" date="2022-03" db="EMBL/GenBank/DDBJ databases">
        <authorList>
            <person name="Martin C."/>
        </authorList>
    </citation>
    <scope>NUCLEOTIDE SEQUENCE</scope>
</reference>
<name>A0A8J1UQW9_OWEFU</name>
<accession>A0A8J1UQW9</accession>
<proteinExistence type="predicted"/>
<dbReference type="Proteomes" id="UP000749559">
    <property type="component" value="Unassembled WGS sequence"/>
</dbReference>
<dbReference type="AlphaFoldDB" id="A0A8J1UQW9"/>
<comment type="caution">
    <text evidence="1">The sequence shown here is derived from an EMBL/GenBank/DDBJ whole genome shotgun (WGS) entry which is preliminary data.</text>
</comment>
<dbReference type="PROSITE" id="PS50234">
    <property type="entry name" value="VWFA"/>
    <property type="match status" value="1"/>
</dbReference>
<evidence type="ECO:0000313" key="1">
    <source>
        <dbReference type="EMBL" id="CAH1782445.1"/>
    </source>
</evidence>
<dbReference type="InterPro" id="IPR036465">
    <property type="entry name" value="vWFA_dom_sf"/>
</dbReference>
<organism evidence="1 2">
    <name type="scientific">Owenia fusiformis</name>
    <name type="common">Polychaete worm</name>
    <dbReference type="NCBI Taxonomy" id="6347"/>
    <lineage>
        <taxon>Eukaryota</taxon>
        <taxon>Metazoa</taxon>
        <taxon>Spiralia</taxon>
        <taxon>Lophotrochozoa</taxon>
        <taxon>Annelida</taxon>
        <taxon>Polychaeta</taxon>
        <taxon>Sedentaria</taxon>
        <taxon>Canalipalpata</taxon>
        <taxon>Sabellida</taxon>
        <taxon>Oweniida</taxon>
        <taxon>Oweniidae</taxon>
        <taxon>Owenia</taxon>
    </lineage>
</organism>
<dbReference type="EMBL" id="CAIIXF020000004">
    <property type="protein sequence ID" value="CAH1782445.1"/>
    <property type="molecule type" value="Genomic_DNA"/>
</dbReference>
<evidence type="ECO:0000313" key="2">
    <source>
        <dbReference type="Proteomes" id="UP000749559"/>
    </source>
</evidence>